<accession>A0A8T2ZJR7</accession>
<name>A0A8T2ZJR7_POPDE</name>
<evidence type="ECO:0000313" key="7">
    <source>
        <dbReference type="EMBL" id="KAH8517578.1"/>
    </source>
</evidence>
<dbReference type="GO" id="GO:0060320">
    <property type="term" value="P:rejection of self pollen"/>
    <property type="evidence" value="ECO:0007669"/>
    <property type="project" value="UniProtKB-KW"/>
</dbReference>
<sequence>MLAHRNSHSPMMNAPRIINKVVVTALVLALAINFIHQYCFVAAKKERILYEFTTWHVYVVNGLSNNRELSVHCKSKDDDLGFHCLSAGDNFTWSFREDFFLRTLFWCDVNKDDAHAVFKVFWHDVLLFYKCMWKNCVWTVKDDGIYIKNLDHDGLDELYRNWEPAGQ</sequence>
<organism evidence="7 8">
    <name type="scientific">Populus deltoides</name>
    <name type="common">Eastern poplar</name>
    <name type="synonym">Eastern cottonwood</name>
    <dbReference type="NCBI Taxonomy" id="3696"/>
    <lineage>
        <taxon>Eukaryota</taxon>
        <taxon>Viridiplantae</taxon>
        <taxon>Streptophyta</taxon>
        <taxon>Embryophyta</taxon>
        <taxon>Tracheophyta</taxon>
        <taxon>Spermatophyta</taxon>
        <taxon>Magnoliopsida</taxon>
        <taxon>eudicotyledons</taxon>
        <taxon>Gunneridae</taxon>
        <taxon>Pentapetalae</taxon>
        <taxon>rosids</taxon>
        <taxon>fabids</taxon>
        <taxon>Malpighiales</taxon>
        <taxon>Salicaceae</taxon>
        <taxon>Saliceae</taxon>
        <taxon>Populus</taxon>
    </lineage>
</organism>
<dbReference type="GO" id="GO:0005576">
    <property type="term" value="C:extracellular region"/>
    <property type="evidence" value="ECO:0007669"/>
    <property type="project" value="UniProtKB-SubCell"/>
</dbReference>
<evidence type="ECO:0000256" key="2">
    <source>
        <dbReference type="ARBA" id="ARBA00005581"/>
    </source>
</evidence>
<dbReference type="PANTHER" id="PTHR31232:SF156">
    <property type="entry name" value="PLANT SELF-INCOMPATIBILITY PROTEIN S1 FAMILY-RELATED"/>
    <property type="match status" value="1"/>
</dbReference>
<comment type="caution">
    <text evidence="7">The sequence shown here is derived from an EMBL/GenBank/DDBJ whole genome shotgun (WGS) entry which is preliminary data.</text>
</comment>
<gene>
    <name evidence="7" type="ORF">H0E87_005485</name>
</gene>
<comment type="subcellular location">
    <subcellularLocation>
        <location evidence="1 6">Secreted</location>
    </subcellularLocation>
</comment>
<reference evidence="7" key="1">
    <citation type="journal article" date="2021" name="J. Hered.">
        <title>Genome Assembly of Salicaceae Populus deltoides (Eastern Cottonwood) I-69 Based on Nanopore Sequencing and Hi-C Technologies.</title>
        <authorList>
            <person name="Bai S."/>
            <person name="Wu H."/>
            <person name="Zhang J."/>
            <person name="Pan Z."/>
            <person name="Zhao W."/>
            <person name="Li Z."/>
            <person name="Tong C."/>
        </authorList>
    </citation>
    <scope>NUCLEOTIDE SEQUENCE</scope>
    <source>
        <tissue evidence="7">Leaf</tissue>
    </source>
</reference>
<dbReference type="Pfam" id="PF05938">
    <property type="entry name" value="Self-incomp_S1"/>
    <property type="match status" value="1"/>
</dbReference>
<evidence type="ECO:0000256" key="5">
    <source>
        <dbReference type="ARBA" id="ARBA00022729"/>
    </source>
</evidence>
<dbReference type="AlphaFoldDB" id="A0A8T2ZJR7"/>
<evidence type="ECO:0000256" key="6">
    <source>
        <dbReference type="RuleBase" id="RU367044"/>
    </source>
</evidence>
<dbReference type="PANTHER" id="PTHR31232">
    <property type="match status" value="1"/>
</dbReference>
<proteinExistence type="inferred from homology"/>
<comment type="similarity">
    <text evidence="2 6">Belongs to the plant self-incompatibility (S1) protein family.</text>
</comment>
<keyword evidence="4 6" id="KW-0964">Secreted</keyword>
<evidence type="ECO:0000256" key="1">
    <source>
        <dbReference type="ARBA" id="ARBA00004613"/>
    </source>
</evidence>
<evidence type="ECO:0000313" key="8">
    <source>
        <dbReference type="Proteomes" id="UP000807159"/>
    </source>
</evidence>
<keyword evidence="5" id="KW-0732">Signal</keyword>
<dbReference type="EMBL" id="JACEGQ020000002">
    <property type="protein sequence ID" value="KAH8517578.1"/>
    <property type="molecule type" value="Genomic_DNA"/>
</dbReference>
<protein>
    <recommendedName>
        <fullName evidence="6">S-protein homolog</fullName>
    </recommendedName>
</protein>
<evidence type="ECO:0000256" key="4">
    <source>
        <dbReference type="ARBA" id="ARBA00022525"/>
    </source>
</evidence>
<evidence type="ECO:0000256" key="3">
    <source>
        <dbReference type="ARBA" id="ARBA00022471"/>
    </source>
</evidence>
<dbReference type="Proteomes" id="UP000807159">
    <property type="component" value="Chromosome 2"/>
</dbReference>
<keyword evidence="8" id="KW-1185">Reference proteome</keyword>
<dbReference type="InterPro" id="IPR010264">
    <property type="entry name" value="Self-incomp_S1"/>
</dbReference>
<keyword evidence="3 6" id="KW-0713">Self-incompatibility</keyword>